<dbReference type="RefSeq" id="WP_200466791.1">
    <property type="nucleotide sequence ID" value="NZ_JAENRR010000077.1"/>
</dbReference>
<evidence type="ECO:0000256" key="1">
    <source>
        <dbReference type="ARBA" id="ARBA00008769"/>
    </source>
</evidence>
<evidence type="ECO:0000256" key="2">
    <source>
        <dbReference type="RuleBase" id="RU363072"/>
    </source>
</evidence>
<comment type="caution">
    <text evidence="3">The sequence shown here is derived from an EMBL/GenBank/DDBJ whole genome shotgun (WGS) entry which is preliminary data.</text>
</comment>
<name>A0ABS1HPG6_9BACT</name>
<sequence>MGNISYITTLCFLAPLLINISGQETVTNDSISQQQSDDNIGGASVGRQLEIDKESYSFEYRFSITPMNKWYSMKDKALTDKGLQFGIDYTFLYMRSSKVISDANNKNTASGILNLQLGWNIINRKSGKNKGTLLFKLSDRHAYGSLTSPMFHGLNESGYYGLSGTGYHNYTMRILEFNYQQFFANQRLGFVVGKIDLANYFNFHGISIPSMHFVGYGSMVTGTGNWGNAGLGGVVMGRPTKQSYIMLGAIDVYGDLFQDGDFFDLGRNWENGDFMYMAELGYIPNFSERYFKRISLMAWKSPNYTSYGGNEVAAGEGIAFSSHWFFAQRFAPYFKFGFSNGAGENTFYKHDLQLGHGLRFRHYDMLGTSFSWAKPNIPDTKDQMTFEVFYRYNVSAHIEITGDYQYIINPTLNPNDNGLSYIGLRGRIKL</sequence>
<reference evidence="3 4" key="1">
    <citation type="submission" date="2021-01" db="EMBL/GenBank/DDBJ databases">
        <title>Carboxyliciviraga sp.nov., isolated from coastal sediments.</title>
        <authorList>
            <person name="Lu D."/>
            <person name="Zhang T."/>
        </authorList>
    </citation>
    <scope>NUCLEOTIDE SEQUENCE [LARGE SCALE GENOMIC DNA]</scope>
    <source>
        <strain evidence="3 4">N1Y132</strain>
    </source>
</reference>
<evidence type="ECO:0000313" key="4">
    <source>
        <dbReference type="Proteomes" id="UP000605676"/>
    </source>
</evidence>
<dbReference type="Proteomes" id="UP000605676">
    <property type="component" value="Unassembled WGS sequence"/>
</dbReference>
<gene>
    <name evidence="3" type="ORF">JIV24_19665</name>
</gene>
<comment type="similarity">
    <text evidence="1 2">Belongs to the OprB family.</text>
</comment>
<dbReference type="Gene3D" id="2.40.160.180">
    <property type="entry name" value="Carbohydrate-selective porin OprB"/>
    <property type="match status" value="1"/>
</dbReference>
<protein>
    <submittedName>
        <fullName evidence="3">Carbohydrate porin</fullName>
    </submittedName>
</protein>
<dbReference type="EMBL" id="JAENRR010000077">
    <property type="protein sequence ID" value="MBK3519572.1"/>
    <property type="molecule type" value="Genomic_DNA"/>
</dbReference>
<accession>A0ABS1HPG6</accession>
<dbReference type="InterPro" id="IPR007049">
    <property type="entry name" value="Carb-sel_porin_OprB"/>
</dbReference>
<dbReference type="InterPro" id="IPR038673">
    <property type="entry name" value="OprB_sf"/>
</dbReference>
<evidence type="ECO:0000313" key="3">
    <source>
        <dbReference type="EMBL" id="MBK3519572.1"/>
    </source>
</evidence>
<proteinExistence type="inferred from homology"/>
<keyword evidence="4" id="KW-1185">Reference proteome</keyword>
<organism evidence="3 4">
    <name type="scientific">Carboxylicivirga marina</name>
    <dbReference type="NCBI Taxonomy" id="2800988"/>
    <lineage>
        <taxon>Bacteria</taxon>
        <taxon>Pseudomonadati</taxon>
        <taxon>Bacteroidota</taxon>
        <taxon>Bacteroidia</taxon>
        <taxon>Marinilabiliales</taxon>
        <taxon>Marinilabiliaceae</taxon>
        <taxon>Carboxylicivirga</taxon>
    </lineage>
</organism>
<dbReference type="Pfam" id="PF04966">
    <property type="entry name" value="OprB"/>
    <property type="match status" value="1"/>
</dbReference>